<dbReference type="Gene3D" id="1.20.5.4130">
    <property type="match status" value="1"/>
</dbReference>
<accession>A0A2P5DYL8</accession>
<evidence type="ECO:0000313" key="6">
    <source>
        <dbReference type="EMBL" id="PON78356.1"/>
    </source>
</evidence>
<proteinExistence type="predicted"/>
<dbReference type="Gene3D" id="3.80.10.10">
    <property type="entry name" value="Ribonuclease Inhibitor"/>
    <property type="match status" value="1"/>
</dbReference>
<dbReference type="PANTHER" id="PTHR15140:SF57">
    <property type="entry name" value="RX N-TERMINAL DOMAIN-CONTAINING PROTEIN"/>
    <property type="match status" value="1"/>
</dbReference>
<name>A0A2P5DYL8_PARAD</name>
<dbReference type="Pfam" id="PF18052">
    <property type="entry name" value="Rx_N"/>
    <property type="match status" value="1"/>
</dbReference>
<dbReference type="InterPro" id="IPR032675">
    <property type="entry name" value="LRR_dom_sf"/>
</dbReference>
<dbReference type="InterPro" id="IPR041118">
    <property type="entry name" value="Rx_N"/>
</dbReference>
<reference evidence="7" key="1">
    <citation type="submission" date="2016-06" db="EMBL/GenBank/DDBJ databases">
        <title>Parallel loss of symbiosis genes in relatives of nitrogen-fixing non-legume Parasponia.</title>
        <authorList>
            <person name="Van Velzen R."/>
            <person name="Holmer R."/>
            <person name="Bu F."/>
            <person name="Rutten L."/>
            <person name="Van Zeijl A."/>
            <person name="Liu W."/>
            <person name="Santuari L."/>
            <person name="Cao Q."/>
            <person name="Sharma T."/>
            <person name="Shen D."/>
            <person name="Roswanjaya Y."/>
            <person name="Wardhani T."/>
            <person name="Kalhor M.S."/>
            <person name="Jansen J."/>
            <person name="Van den Hoogen J."/>
            <person name="Gungor B."/>
            <person name="Hartog M."/>
            <person name="Hontelez J."/>
            <person name="Verver J."/>
            <person name="Yang W.-C."/>
            <person name="Schijlen E."/>
            <person name="Repin R."/>
            <person name="Schilthuizen M."/>
            <person name="Schranz E."/>
            <person name="Heidstra R."/>
            <person name="Miyata K."/>
            <person name="Fedorova E."/>
            <person name="Kohlen W."/>
            <person name="Bisseling T."/>
            <person name="Smit S."/>
            <person name="Geurts R."/>
        </authorList>
    </citation>
    <scope>NUCLEOTIDE SEQUENCE [LARGE SCALE GENOMIC DNA]</scope>
    <source>
        <strain evidence="7">cv. WU1-14</strain>
    </source>
</reference>
<dbReference type="InterPro" id="IPR055414">
    <property type="entry name" value="LRR_R13L4/SHOC2-like"/>
</dbReference>
<dbReference type="STRING" id="3476.A0A2P5DYL8"/>
<sequence>MAETFLGPVIQKLVDLLAEEVNLLKGVHKEAKSLKGELEIIQPLNSYGCVKIHEGIKSLEELQTLTFVEAHDDGVNFVKELEKLMKLETLGIGKVTTKMVKDLGISIGKMNHLEELFINSIREEEILDFNCILSPPRSLRFLSLRCRLEVLPNWISTLQNLRGLTLRFTRLTNEPLKYLKGLPNLTFIRLFQAYEGEELHFEEGGFQKLREVLLGKLARLKVVKIDRGALPLLELFQVEACLLMQEIPSNIEHLPGLKSLHIKDMPKEFVAGLQPNGGPHYSKIKHVPSVSIQYKHGGWTTFQSYKLGEPDLLQRLQ</sequence>
<dbReference type="EMBL" id="JXTB01000009">
    <property type="protein sequence ID" value="PON78356.1"/>
    <property type="molecule type" value="Genomic_DNA"/>
</dbReference>
<dbReference type="GO" id="GO:0000166">
    <property type="term" value="F:nucleotide binding"/>
    <property type="evidence" value="ECO:0007669"/>
    <property type="project" value="UniProtKB-KW"/>
</dbReference>
<dbReference type="AlphaFoldDB" id="A0A2P5DYL8"/>
<evidence type="ECO:0000259" key="4">
    <source>
        <dbReference type="Pfam" id="PF18052"/>
    </source>
</evidence>
<keyword evidence="1" id="KW-0677">Repeat</keyword>
<dbReference type="OrthoDB" id="598235at2759"/>
<dbReference type="SUPFAM" id="SSF52058">
    <property type="entry name" value="L domain-like"/>
    <property type="match status" value="1"/>
</dbReference>
<organism evidence="6 7">
    <name type="scientific">Parasponia andersonii</name>
    <name type="common">Sponia andersonii</name>
    <dbReference type="NCBI Taxonomy" id="3476"/>
    <lineage>
        <taxon>Eukaryota</taxon>
        <taxon>Viridiplantae</taxon>
        <taxon>Streptophyta</taxon>
        <taxon>Embryophyta</taxon>
        <taxon>Tracheophyta</taxon>
        <taxon>Spermatophyta</taxon>
        <taxon>Magnoliopsida</taxon>
        <taxon>eudicotyledons</taxon>
        <taxon>Gunneridae</taxon>
        <taxon>Pentapetalae</taxon>
        <taxon>rosids</taxon>
        <taxon>fabids</taxon>
        <taxon>Rosales</taxon>
        <taxon>Cannabaceae</taxon>
        <taxon>Parasponia</taxon>
    </lineage>
</organism>
<keyword evidence="3" id="KW-0611">Plant defense</keyword>
<feature type="domain" description="Disease resistance N-terminal" evidence="4">
    <location>
        <begin position="5"/>
        <end position="42"/>
    </location>
</feature>
<evidence type="ECO:0000259" key="5">
    <source>
        <dbReference type="Pfam" id="PF23598"/>
    </source>
</evidence>
<evidence type="ECO:0000256" key="3">
    <source>
        <dbReference type="ARBA" id="ARBA00022821"/>
    </source>
</evidence>
<protein>
    <submittedName>
        <fullName evidence="6">LRR domain containing protein</fullName>
    </submittedName>
</protein>
<evidence type="ECO:0000313" key="7">
    <source>
        <dbReference type="Proteomes" id="UP000237105"/>
    </source>
</evidence>
<dbReference type="GO" id="GO:0006952">
    <property type="term" value="P:defense response"/>
    <property type="evidence" value="ECO:0007669"/>
    <property type="project" value="UniProtKB-KW"/>
</dbReference>
<dbReference type="Pfam" id="PF23598">
    <property type="entry name" value="LRR_14"/>
    <property type="match status" value="1"/>
</dbReference>
<dbReference type="Proteomes" id="UP000237105">
    <property type="component" value="Unassembled WGS sequence"/>
</dbReference>
<keyword evidence="7" id="KW-1185">Reference proteome</keyword>
<comment type="caution">
    <text evidence="6">The sequence shown here is derived from an EMBL/GenBank/DDBJ whole genome shotgun (WGS) entry which is preliminary data.</text>
</comment>
<dbReference type="PANTHER" id="PTHR15140">
    <property type="entry name" value="TUBULIN-SPECIFIC CHAPERONE E"/>
    <property type="match status" value="1"/>
</dbReference>
<evidence type="ECO:0000256" key="2">
    <source>
        <dbReference type="ARBA" id="ARBA00022741"/>
    </source>
</evidence>
<feature type="domain" description="Disease resistance R13L4/SHOC-2-like LRR" evidence="5">
    <location>
        <begin position="43"/>
        <end position="262"/>
    </location>
</feature>
<keyword evidence="2" id="KW-0547">Nucleotide-binding</keyword>
<gene>
    <name evidence="6" type="ORF">PanWU01x14_019940</name>
</gene>
<evidence type="ECO:0000256" key="1">
    <source>
        <dbReference type="ARBA" id="ARBA00022737"/>
    </source>
</evidence>